<evidence type="ECO:0000313" key="1">
    <source>
        <dbReference type="EMBL" id="MCU4975941.1"/>
    </source>
</evidence>
<accession>A0ABT2QLX4</accession>
<protein>
    <submittedName>
        <fullName evidence="1">Uncharacterized protein</fullName>
    </submittedName>
</protein>
<gene>
    <name evidence="1" type="ORF">OB955_25010</name>
</gene>
<reference evidence="1 2" key="1">
    <citation type="submission" date="2022-09" db="EMBL/GenBank/DDBJ databases">
        <title>Enrichment on poylsaccharides allowed isolation of novel metabolic and taxonomic groups of Haloarchaea.</title>
        <authorList>
            <person name="Sorokin D.Y."/>
            <person name="Elcheninov A.G."/>
            <person name="Khizhniak T.V."/>
            <person name="Kolganova T.V."/>
            <person name="Kublanov I.V."/>
        </authorList>
    </citation>
    <scope>NUCLEOTIDE SEQUENCE [LARGE SCALE GENOMIC DNA]</scope>
    <source>
        <strain evidence="1 2">AArc-m2/3/4</strain>
    </source>
</reference>
<dbReference type="RefSeq" id="WP_338009487.1">
    <property type="nucleotide sequence ID" value="NZ_JAOPKB010000030.1"/>
</dbReference>
<dbReference type="Proteomes" id="UP001320972">
    <property type="component" value="Unassembled WGS sequence"/>
</dbReference>
<organism evidence="1 2">
    <name type="scientific">Natronoglomus mannanivorans</name>
    <dbReference type="NCBI Taxonomy" id="2979990"/>
    <lineage>
        <taxon>Archaea</taxon>
        <taxon>Methanobacteriati</taxon>
        <taxon>Methanobacteriota</taxon>
        <taxon>Stenosarchaea group</taxon>
        <taxon>Halobacteria</taxon>
        <taxon>Halobacteriales</taxon>
        <taxon>Natrialbaceae</taxon>
        <taxon>Natronoglomus</taxon>
    </lineage>
</organism>
<evidence type="ECO:0000313" key="2">
    <source>
        <dbReference type="Proteomes" id="UP001320972"/>
    </source>
</evidence>
<name>A0ABT2QLX4_9EURY</name>
<sequence>MATHTVGVGVPTIVDVTLGTSERLARVALWLGKPLEELSLCVLTVSCR</sequence>
<keyword evidence="2" id="KW-1185">Reference proteome</keyword>
<dbReference type="EMBL" id="JAOPKB010000030">
    <property type="protein sequence ID" value="MCU4975941.1"/>
    <property type="molecule type" value="Genomic_DNA"/>
</dbReference>
<proteinExistence type="predicted"/>
<comment type="caution">
    <text evidence="1">The sequence shown here is derived from an EMBL/GenBank/DDBJ whole genome shotgun (WGS) entry which is preliminary data.</text>
</comment>